<sequence length="384" mass="42139">MGEQDVEGILNDWNDQKGIEIGDRVCVEGQAVSKRFRGRGCGFMDIQASRGAESYDPKFGEPLEIIVDGGARAVLKPVHLGDLVKVIGFVQETRRPGTVAVRLMNDEAALTVMEAWARPVPFVGRKGFLTNSATAPNGEYVPPEQQERVYDLNDLPCPLERVCKFFVNNNGRCHRKVCDDVHIQISGRARKDYMEKMRESKSAASHHADDLYEMDEKEKHANRARVFAEWLVETFTLEGLKSGSGVVDVAGGKGELAVELAAMVVKWPLAAPGDTTGSKSSTVRPSSSPSHHDADYASADICYPMALIALERIISDDNIAPDREFLLLIMDPVALNSSCPIQPSNVIARRVREGMAAIAVSPEMVVPLRAFDEKGEDKFIKALS</sequence>
<gene>
    <name evidence="2" type="ORF">FOL47_008904</name>
</gene>
<keyword evidence="3" id="KW-1185">Reference proteome</keyword>
<name>A0A7J6LB39_PERCH</name>
<protein>
    <recommendedName>
        <fullName evidence="4">C3H1-type domain-containing protein</fullName>
    </recommendedName>
</protein>
<feature type="region of interest" description="Disordered" evidence="1">
    <location>
        <begin position="273"/>
        <end position="293"/>
    </location>
</feature>
<evidence type="ECO:0000313" key="3">
    <source>
        <dbReference type="Proteomes" id="UP000591131"/>
    </source>
</evidence>
<proteinExistence type="predicted"/>
<evidence type="ECO:0000256" key="1">
    <source>
        <dbReference type="SAM" id="MobiDB-lite"/>
    </source>
</evidence>
<organism evidence="2 3">
    <name type="scientific">Perkinsus chesapeaki</name>
    <name type="common">Clam parasite</name>
    <name type="synonym">Perkinsus andrewsi</name>
    <dbReference type="NCBI Taxonomy" id="330153"/>
    <lineage>
        <taxon>Eukaryota</taxon>
        <taxon>Sar</taxon>
        <taxon>Alveolata</taxon>
        <taxon>Perkinsozoa</taxon>
        <taxon>Perkinsea</taxon>
        <taxon>Perkinsida</taxon>
        <taxon>Perkinsidae</taxon>
        <taxon>Perkinsus</taxon>
    </lineage>
</organism>
<comment type="caution">
    <text evidence="2">The sequence shown here is derived from an EMBL/GenBank/DDBJ whole genome shotgun (WGS) entry which is preliminary data.</text>
</comment>
<dbReference type="PANTHER" id="PTHR36971">
    <property type="entry name" value="UNNAMED PRODUCT"/>
    <property type="match status" value="1"/>
</dbReference>
<dbReference type="OrthoDB" id="7459479at2759"/>
<dbReference type="PANTHER" id="PTHR36971:SF3">
    <property type="entry name" value="C3H1-TYPE DOMAIN-CONTAINING PROTEIN"/>
    <property type="match status" value="1"/>
</dbReference>
<accession>A0A7J6LB39</accession>
<reference evidence="2 3" key="1">
    <citation type="submission" date="2020-04" db="EMBL/GenBank/DDBJ databases">
        <title>Perkinsus chesapeaki whole genome sequence.</title>
        <authorList>
            <person name="Bogema D.R."/>
        </authorList>
    </citation>
    <scope>NUCLEOTIDE SEQUENCE [LARGE SCALE GENOMIC DNA]</scope>
    <source>
        <strain evidence="2">ATCC PRA-425</strain>
    </source>
</reference>
<dbReference type="AlphaFoldDB" id="A0A7J6LB39"/>
<evidence type="ECO:0000313" key="2">
    <source>
        <dbReference type="EMBL" id="KAF4656468.1"/>
    </source>
</evidence>
<evidence type="ECO:0008006" key="4">
    <source>
        <dbReference type="Google" id="ProtNLM"/>
    </source>
</evidence>
<dbReference type="Proteomes" id="UP000591131">
    <property type="component" value="Unassembled WGS sequence"/>
</dbReference>
<feature type="compositionally biased region" description="Low complexity" evidence="1">
    <location>
        <begin position="278"/>
        <end position="289"/>
    </location>
</feature>
<dbReference type="EMBL" id="JAAPAO010000596">
    <property type="protein sequence ID" value="KAF4656468.1"/>
    <property type="molecule type" value="Genomic_DNA"/>
</dbReference>